<evidence type="ECO:0000313" key="1">
    <source>
        <dbReference type="Proteomes" id="UP000095280"/>
    </source>
</evidence>
<sequence length="224" mass="24947">VNVLLIPAGLDCRASLAADCSGRRSRRRPVQRHLGRELVPPPDALHPAFELTLSWRRTRPTEPRIRTCQRPGLVAEFYLAIWRTLSLAAWRTCILALCDLLQDGALRSSGLGSLAESQSVAVDFPKTGIVPQKALEKVQDEGYPGLHGRSRPAKRLISLRSCWGSMLYRRLCLTYALDWDLLEQAVGSQQAPSLTLRTTRFSPGLAGRKFASKARIELARYQMG</sequence>
<organism evidence="1 2">
    <name type="scientific">Macrostomum lignano</name>
    <dbReference type="NCBI Taxonomy" id="282301"/>
    <lineage>
        <taxon>Eukaryota</taxon>
        <taxon>Metazoa</taxon>
        <taxon>Spiralia</taxon>
        <taxon>Lophotrochozoa</taxon>
        <taxon>Platyhelminthes</taxon>
        <taxon>Rhabditophora</taxon>
        <taxon>Macrostomorpha</taxon>
        <taxon>Macrostomida</taxon>
        <taxon>Macrostomidae</taxon>
        <taxon>Macrostomum</taxon>
    </lineage>
</organism>
<keyword evidence="1" id="KW-1185">Reference proteome</keyword>
<dbReference type="AlphaFoldDB" id="A0A1I8FDM9"/>
<protein>
    <submittedName>
        <fullName evidence="2">Uncharacterized protein</fullName>
    </submittedName>
</protein>
<accession>A0A1I8FDM9</accession>
<dbReference type="WBParaSite" id="maker-unitig_29115-snap-gene-0.2-mRNA-1">
    <property type="protein sequence ID" value="maker-unitig_29115-snap-gene-0.2-mRNA-1"/>
    <property type="gene ID" value="maker-unitig_29115-snap-gene-0.2"/>
</dbReference>
<reference evidence="2" key="1">
    <citation type="submission" date="2016-11" db="UniProtKB">
        <authorList>
            <consortium name="WormBaseParasite"/>
        </authorList>
    </citation>
    <scope>IDENTIFICATION</scope>
</reference>
<dbReference type="Proteomes" id="UP000095280">
    <property type="component" value="Unplaced"/>
</dbReference>
<evidence type="ECO:0000313" key="2">
    <source>
        <dbReference type="WBParaSite" id="maker-unitig_29115-snap-gene-0.2-mRNA-1"/>
    </source>
</evidence>
<name>A0A1I8FDM9_9PLAT</name>
<proteinExistence type="predicted"/>